<feature type="compositionally biased region" description="Basic and acidic residues" evidence="4">
    <location>
        <begin position="43"/>
        <end position="57"/>
    </location>
</feature>
<evidence type="ECO:0000259" key="6">
    <source>
        <dbReference type="Pfam" id="PF15459"/>
    </source>
</evidence>
<reference evidence="7 8" key="1">
    <citation type="submission" date="2019-06" db="EMBL/GenBank/DDBJ databases">
        <authorList>
            <person name="Broberg M."/>
        </authorList>
    </citation>
    <scope>NUCLEOTIDE SEQUENCE [LARGE SCALE GENOMIC DNA]</scope>
</reference>
<proteinExistence type="inferred from homology"/>
<evidence type="ECO:0008006" key="9">
    <source>
        <dbReference type="Google" id="ProtNLM"/>
    </source>
</evidence>
<feature type="compositionally biased region" description="Basic and acidic residues" evidence="4">
    <location>
        <begin position="473"/>
        <end position="511"/>
    </location>
</feature>
<feature type="region of interest" description="Disordered" evidence="4">
    <location>
        <begin position="468"/>
        <end position="541"/>
    </location>
</feature>
<dbReference type="Pfam" id="PF04935">
    <property type="entry name" value="SURF6"/>
    <property type="match status" value="1"/>
</dbReference>
<dbReference type="PANTHER" id="PTHR14369:SF0">
    <property type="entry name" value="SURFEIT LOCUS PROTEIN 6"/>
    <property type="match status" value="1"/>
</dbReference>
<feature type="region of interest" description="Disordered" evidence="4">
    <location>
        <begin position="39"/>
        <end position="292"/>
    </location>
</feature>
<dbReference type="Pfam" id="PF15459">
    <property type="entry name" value="RRP14"/>
    <property type="match status" value="1"/>
</dbReference>
<evidence type="ECO:0000259" key="5">
    <source>
        <dbReference type="Pfam" id="PF04935"/>
    </source>
</evidence>
<evidence type="ECO:0000256" key="3">
    <source>
        <dbReference type="ARBA" id="ARBA00023242"/>
    </source>
</evidence>
<comment type="caution">
    <text evidence="7">The sequence shown here is derived from an EMBL/GenBank/DDBJ whole genome shotgun (WGS) entry which is preliminary data.</text>
</comment>
<dbReference type="InterPro" id="IPR007019">
    <property type="entry name" value="SURF6"/>
</dbReference>
<protein>
    <recommendedName>
        <fullName evidence="9">Ribosomal RNA-processing protein 14/surfeit locus protein 6 C-terminal domain-containing protein</fullName>
    </recommendedName>
</protein>
<feature type="compositionally biased region" description="Polar residues" evidence="4">
    <location>
        <begin position="181"/>
        <end position="195"/>
    </location>
</feature>
<accession>A0ABY6TRH6</accession>
<feature type="region of interest" description="Disordered" evidence="4">
    <location>
        <begin position="306"/>
        <end position="371"/>
    </location>
</feature>
<feature type="compositionally biased region" description="Acidic residues" evidence="4">
    <location>
        <begin position="86"/>
        <end position="103"/>
    </location>
</feature>
<dbReference type="Proteomes" id="UP000766486">
    <property type="component" value="Unassembled WGS sequence"/>
</dbReference>
<gene>
    <name evidence="7" type="ORF">CLO192961_LOCUS28917</name>
</gene>
<feature type="compositionally biased region" description="Basic and acidic residues" evidence="4">
    <location>
        <begin position="306"/>
        <end position="336"/>
    </location>
</feature>
<feature type="compositionally biased region" description="Basic and acidic residues" evidence="4">
    <location>
        <begin position="344"/>
        <end position="357"/>
    </location>
</feature>
<feature type="compositionally biased region" description="Polar residues" evidence="4">
    <location>
        <begin position="256"/>
        <end position="276"/>
    </location>
</feature>
<feature type="compositionally biased region" description="Basic and acidic residues" evidence="4">
    <location>
        <begin position="104"/>
        <end position="127"/>
    </location>
</feature>
<feature type="compositionally biased region" description="Basic residues" evidence="4">
    <location>
        <begin position="160"/>
        <end position="169"/>
    </location>
</feature>
<feature type="domain" description="Ribosomal RNA-processing protein 14/surfeit locus protein 6 C-terminal" evidence="5">
    <location>
        <begin position="323"/>
        <end position="513"/>
    </location>
</feature>
<keyword evidence="3" id="KW-0539">Nucleus</keyword>
<comment type="similarity">
    <text evidence="2">Belongs to the SURF6 family.</text>
</comment>
<feature type="domain" description="Ribosomal RNA-processing protein 14 N-terminal" evidence="6">
    <location>
        <begin position="13"/>
        <end position="57"/>
    </location>
</feature>
<feature type="compositionally biased region" description="Acidic residues" evidence="4">
    <location>
        <begin position="208"/>
        <end position="228"/>
    </location>
</feature>
<dbReference type="InterPro" id="IPR029190">
    <property type="entry name" value="Rrp14/SURF6_C"/>
</dbReference>
<dbReference type="EMBL" id="CABFNS010000226">
    <property type="protein sequence ID" value="VUC20714.1"/>
    <property type="molecule type" value="Genomic_DNA"/>
</dbReference>
<dbReference type="PANTHER" id="PTHR14369">
    <property type="entry name" value="SURFEIT LOCUS PROTEIN 6"/>
    <property type="match status" value="1"/>
</dbReference>
<feature type="compositionally biased region" description="Acidic residues" evidence="4">
    <location>
        <begin position="128"/>
        <end position="145"/>
    </location>
</feature>
<evidence type="ECO:0000256" key="4">
    <source>
        <dbReference type="SAM" id="MobiDB-lite"/>
    </source>
</evidence>
<evidence type="ECO:0000256" key="1">
    <source>
        <dbReference type="ARBA" id="ARBA00004123"/>
    </source>
</evidence>
<organism evidence="7 8">
    <name type="scientific">Bionectria ochroleuca</name>
    <name type="common">Gliocladium roseum</name>
    <dbReference type="NCBI Taxonomy" id="29856"/>
    <lineage>
        <taxon>Eukaryota</taxon>
        <taxon>Fungi</taxon>
        <taxon>Dikarya</taxon>
        <taxon>Ascomycota</taxon>
        <taxon>Pezizomycotina</taxon>
        <taxon>Sordariomycetes</taxon>
        <taxon>Hypocreomycetidae</taxon>
        <taxon>Hypocreales</taxon>
        <taxon>Bionectriaceae</taxon>
        <taxon>Clonostachys</taxon>
    </lineage>
</organism>
<evidence type="ECO:0000313" key="7">
    <source>
        <dbReference type="EMBL" id="VUC20714.1"/>
    </source>
</evidence>
<name>A0ABY6TRH6_BIOOC</name>
<keyword evidence="8" id="KW-1185">Reference proteome</keyword>
<sequence length="541" mass="60532">MSEGLLEDRLRQAGTFQGLLSLVPAKVYYGEDNTDQWMRKKQTKAEARAARMKKLDPNSEQNRTAMEGMDERAKNKRKLRELEQNDKEEEEEEEDDFEPFEGVEAERPGEGLKKKASENNKKQKVDEEASEEAPEVEAEDGEEADASLGKKLSKKQEKKEKRKQKKAEKKAHEEANESKSVVPTETPNSQANNAVSKSKGKKLKQQQAEEDETKVDSDEEMGDFETDVADFTGLQDDASESAPSERQDKSPIFDSNGPNGASTEPASTSTSLSSAIPPSEKPKHIKIPSDTSALRARLAAKIEALRAARKADGPDGKPIRTRQELIESRRAKEAQRKAHKKELRLKAKAEEELKREQALASNSPSVMSPSVELDEATGNFAFGRMAFGDGTQLSHDLSYVLTNGKRKGPSDPKTALLKVQNQKKRLQELDAEKQKDIAEKEAWLTARRRVEGEKIRDDEAILKKAVKRKETAKKKSEKAWKERAHGVQQAQKERQKKREDNIRKRREDKLLGKAGKKKKAGAGAKKKSRPGFEGSLGVGRK</sequence>
<dbReference type="InterPro" id="IPR029188">
    <property type="entry name" value="Rrp14_N"/>
</dbReference>
<evidence type="ECO:0000313" key="8">
    <source>
        <dbReference type="Proteomes" id="UP000766486"/>
    </source>
</evidence>
<comment type="subcellular location">
    <subcellularLocation>
        <location evidence="1">Nucleus</location>
    </subcellularLocation>
</comment>
<evidence type="ECO:0000256" key="2">
    <source>
        <dbReference type="ARBA" id="ARBA00005904"/>
    </source>
</evidence>
<feature type="compositionally biased region" description="Basic residues" evidence="4">
    <location>
        <begin position="514"/>
        <end position="529"/>
    </location>
</feature>